<reference evidence="3" key="1">
    <citation type="submission" date="2011-03" db="EMBL/GenBank/DDBJ databases">
        <title>Draft genome sequence of Brevundimonas diminuta.</title>
        <authorList>
            <person name="Brown P.J.B."/>
            <person name="Buechlein A."/>
            <person name="Hemmerich C."/>
            <person name="Brun Y.V."/>
        </authorList>
    </citation>
    <scope>NUCLEOTIDE SEQUENCE [LARGE SCALE GENOMIC DNA]</scope>
    <source>
        <strain evidence="3">C19</strain>
    </source>
</reference>
<keyword evidence="1" id="KW-0732">Signal</keyword>
<dbReference type="AlphaFoldDB" id="F4QT13"/>
<sequence>MKLWIAPAFLLILASAAQAETLEQKPIDQVCAERACRAGGYEAAVFVDDDNNFTPIPVARSPYVLEDGDILVYPGETFAVVFPAEGDNPGKPTFHKAFAGHFPTLTVQGETLGDNPLDGNLPKIDGELSAEKLAHLPPNTLIISYGQSARRPAMMLTLDHNMTRTLKLDATMFLIEPGNYDSRYTSTCPLQSNITLYESWPHQIGPMVLSNFRFLKDGDDMVCK</sequence>
<keyword evidence="3" id="KW-1185">Reference proteome</keyword>
<dbReference type="HOGENOM" id="CLU_1232950_0_0_5"/>
<dbReference type="RefSeq" id="WP_006275081.1">
    <property type="nucleotide sequence ID" value="NZ_GL883080.1"/>
</dbReference>
<organism evidence="2 3">
    <name type="scientific">Asticcacaulis biprosthecium C19</name>
    <dbReference type="NCBI Taxonomy" id="715226"/>
    <lineage>
        <taxon>Bacteria</taxon>
        <taxon>Pseudomonadati</taxon>
        <taxon>Pseudomonadota</taxon>
        <taxon>Alphaproteobacteria</taxon>
        <taxon>Caulobacterales</taxon>
        <taxon>Caulobacteraceae</taxon>
        <taxon>Asticcacaulis</taxon>
    </lineage>
</organism>
<accession>F4QT13</accession>
<dbReference type="OrthoDB" id="7172818at2"/>
<evidence type="ECO:0000313" key="3">
    <source>
        <dbReference type="Proteomes" id="UP000006512"/>
    </source>
</evidence>
<feature type="signal peptide" evidence="1">
    <location>
        <begin position="1"/>
        <end position="19"/>
    </location>
</feature>
<proteinExistence type="predicted"/>
<evidence type="ECO:0000313" key="2">
    <source>
        <dbReference type="EMBL" id="EGF89883.1"/>
    </source>
</evidence>
<name>F4QT13_9CAUL</name>
<feature type="chain" id="PRO_5003316857" evidence="1">
    <location>
        <begin position="20"/>
        <end position="224"/>
    </location>
</feature>
<dbReference type="STRING" id="715226.ABI_43060"/>
<evidence type="ECO:0000256" key="1">
    <source>
        <dbReference type="SAM" id="SignalP"/>
    </source>
</evidence>
<dbReference type="Proteomes" id="UP000006512">
    <property type="component" value="Unassembled WGS sequence"/>
</dbReference>
<gene>
    <name evidence="2" type="ORF">ABI_43060</name>
</gene>
<dbReference type="EMBL" id="GL883080">
    <property type="protein sequence ID" value="EGF89883.1"/>
    <property type="molecule type" value="Genomic_DNA"/>
</dbReference>
<protein>
    <submittedName>
        <fullName evidence="2">Uncharacterized protein</fullName>
    </submittedName>
</protein>